<protein>
    <submittedName>
        <fullName evidence="2">Ser/Thr protein kinase RdoA (MazF antagonist)</fullName>
    </submittedName>
</protein>
<dbReference type="Proteomes" id="UP000257076">
    <property type="component" value="Unassembled WGS sequence"/>
</dbReference>
<dbReference type="InterPro" id="IPR002575">
    <property type="entry name" value="Aminoglycoside_PTrfase"/>
</dbReference>
<dbReference type="RefSeq" id="WP_115883759.1">
    <property type="nucleotide sequence ID" value="NZ_CBCSHX010000010.1"/>
</dbReference>
<keyword evidence="3" id="KW-1185">Reference proteome</keyword>
<dbReference type="OrthoDB" id="60975at2"/>
<dbReference type="Gene3D" id="3.90.1200.10">
    <property type="match status" value="1"/>
</dbReference>
<dbReference type="GO" id="GO:0005524">
    <property type="term" value="F:ATP binding"/>
    <property type="evidence" value="ECO:0007669"/>
    <property type="project" value="InterPro"/>
</dbReference>
<evidence type="ECO:0000313" key="3">
    <source>
        <dbReference type="Proteomes" id="UP000257076"/>
    </source>
</evidence>
<evidence type="ECO:0000313" key="2">
    <source>
        <dbReference type="EMBL" id="REG26387.1"/>
    </source>
</evidence>
<dbReference type="InterPro" id="IPR047175">
    <property type="entry name" value="CotS-like"/>
</dbReference>
<dbReference type="AlphaFoldDB" id="A0A3E0B368"/>
<dbReference type="InterPro" id="IPR011009">
    <property type="entry name" value="Kinase-like_dom_sf"/>
</dbReference>
<proteinExistence type="predicted"/>
<dbReference type="GO" id="GO:0004672">
    <property type="term" value="F:protein kinase activity"/>
    <property type="evidence" value="ECO:0007669"/>
    <property type="project" value="InterPro"/>
</dbReference>
<accession>A0A3E0B368</accession>
<sequence length="260" mass="30064">MKEFIEEVYGIKIEGLQPHGNGQTSDIYKIISDSGSYILKSHLNEQSATNEFYCLETLSKVNLSARPLYTVNNSIYFRHGGLFYILLTYIDTQDIKKTDLDYFKLGKAVKTMHSALSNLKLTDVPDRFNEEQLIHIIKSAGIKKLIEQKYKDYKNYTSDNSSIIHGDLGVWNLLMDEYKINIIDFGEVRYGNPFFDLAALTESLDLNNTDTMNLLYGYGVKDDKAYNRLTTMRKKWKLRGLIFLAVNELKTEQELYDLLE</sequence>
<keyword evidence="2" id="KW-0418">Kinase</keyword>
<comment type="caution">
    <text evidence="2">The sequence shown here is derived from an EMBL/GenBank/DDBJ whole genome shotgun (WGS) entry which is preliminary data.</text>
</comment>
<dbReference type="SUPFAM" id="SSF56112">
    <property type="entry name" value="Protein kinase-like (PK-like)"/>
    <property type="match status" value="1"/>
</dbReference>
<feature type="domain" description="Protein kinase" evidence="1">
    <location>
        <begin position="13"/>
        <end position="260"/>
    </location>
</feature>
<dbReference type="Gene3D" id="3.30.200.20">
    <property type="entry name" value="Phosphorylase Kinase, domain 1"/>
    <property type="match status" value="1"/>
</dbReference>
<dbReference type="InterPro" id="IPR000719">
    <property type="entry name" value="Prot_kinase_dom"/>
</dbReference>
<gene>
    <name evidence="2" type="ORF">DFR63_0029</name>
</gene>
<name>A0A3E0B368_9STAP</name>
<dbReference type="Pfam" id="PF01636">
    <property type="entry name" value="APH"/>
    <property type="match status" value="1"/>
</dbReference>
<reference evidence="2 3" key="1">
    <citation type="submission" date="2018-08" db="EMBL/GenBank/DDBJ databases">
        <title>Genomic Encyclopedia of Type Strains, Phase IV (KMG-IV): sequencing the most valuable type-strain genomes for metagenomic binning, comparative biology and taxonomic classification.</title>
        <authorList>
            <person name="Goeker M."/>
        </authorList>
    </citation>
    <scope>NUCLEOTIDE SEQUENCE [LARGE SCALE GENOMIC DNA]</scope>
    <source>
        <strain evidence="2 3">DSM 17274</strain>
    </source>
</reference>
<dbReference type="PROSITE" id="PS50011">
    <property type="entry name" value="PROTEIN_KINASE_DOM"/>
    <property type="match status" value="1"/>
</dbReference>
<dbReference type="PANTHER" id="PTHR39179">
    <property type="entry name" value="SPORE COAT PROTEIN I"/>
    <property type="match status" value="1"/>
</dbReference>
<dbReference type="GO" id="GO:0042601">
    <property type="term" value="C:endospore-forming forespore"/>
    <property type="evidence" value="ECO:0007669"/>
    <property type="project" value="TreeGrafter"/>
</dbReference>
<organism evidence="2 3">
    <name type="scientific">Jeotgalicoccus halotolerans</name>
    <dbReference type="NCBI Taxonomy" id="157227"/>
    <lineage>
        <taxon>Bacteria</taxon>
        <taxon>Bacillati</taxon>
        <taxon>Bacillota</taxon>
        <taxon>Bacilli</taxon>
        <taxon>Bacillales</taxon>
        <taxon>Staphylococcaceae</taxon>
        <taxon>Jeotgalicoccus</taxon>
    </lineage>
</organism>
<keyword evidence="2" id="KW-0808">Transferase</keyword>
<evidence type="ECO:0000259" key="1">
    <source>
        <dbReference type="PROSITE" id="PS50011"/>
    </source>
</evidence>
<dbReference type="PANTHER" id="PTHR39179:SF1">
    <property type="entry name" value="SPORE COAT PROTEIN I"/>
    <property type="match status" value="1"/>
</dbReference>
<dbReference type="EMBL" id="QUMW01000001">
    <property type="protein sequence ID" value="REG26387.1"/>
    <property type="molecule type" value="Genomic_DNA"/>
</dbReference>